<accession>A0A916PB59</accession>
<protein>
    <submittedName>
        <fullName evidence="1">Uncharacterized protein</fullName>
    </submittedName>
</protein>
<dbReference type="Proteomes" id="UP000039021">
    <property type="component" value="Unassembled WGS sequence"/>
</dbReference>
<reference evidence="2" key="1">
    <citation type="submission" date="2015-03" db="EMBL/GenBank/DDBJ databases">
        <authorList>
            <consortium name="Pathogen Informatics"/>
        </authorList>
    </citation>
    <scope>NUCLEOTIDE SEQUENCE [LARGE SCALE GENOMIC DNA]</scope>
    <source>
        <strain evidence="2">N09902308</strain>
    </source>
</reference>
<dbReference type="EMBL" id="CSBK01000551">
    <property type="protein sequence ID" value="COX54519.1"/>
    <property type="molecule type" value="Genomic_DNA"/>
</dbReference>
<sequence length="39" mass="4065">MTLTITSSISDRATVNIANGRSTGHVCIAARVEFSIIGT</sequence>
<evidence type="ECO:0000313" key="2">
    <source>
        <dbReference type="Proteomes" id="UP000039021"/>
    </source>
</evidence>
<dbReference type="AlphaFoldDB" id="A0A916PB59"/>
<gene>
    <name evidence="1" type="ORF">ERS007739_01439</name>
</gene>
<proteinExistence type="predicted"/>
<comment type="caution">
    <text evidence="1">The sequence shown here is derived from an EMBL/GenBank/DDBJ whole genome shotgun (WGS) entry which is preliminary data.</text>
</comment>
<organism evidence="1 2">
    <name type="scientific">Mycobacterium tuberculosis</name>
    <dbReference type="NCBI Taxonomy" id="1773"/>
    <lineage>
        <taxon>Bacteria</taxon>
        <taxon>Bacillati</taxon>
        <taxon>Actinomycetota</taxon>
        <taxon>Actinomycetes</taxon>
        <taxon>Mycobacteriales</taxon>
        <taxon>Mycobacteriaceae</taxon>
        <taxon>Mycobacterium</taxon>
        <taxon>Mycobacterium tuberculosis complex</taxon>
    </lineage>
</organism>
<evidence type="ECO:0000313" key="1">
    <source>
        <dbReference type="EMBL" id="COX54519.1"/>
    </source>
</evidence>
<name>A0A916PB59_MYCTX</name>